<dbReference type="InterPro" id="IPR039774">
    <property type="entry name" value="Sin3-like"/>
</dbReference>
<evidence type="ECO:0000256" key="4">
    <source>
        <dbReference type="ARBA" id="ARBA00023015"/>
    </source>
</evidence>
<dbReference type="InterPro" id="IPR003822">
    <property type="entry name" value="PAH"/>
</dbReference>
<evidence type="ECO:0000256" key="9">
    <source>
        <dbReference type="SAM" id="MobiDB-lite"/>
    </source>
</evidence>
<feature type="compositionally biased region" description="Polar residues" evidence="9">
    <location>
        <begin position="1417"/>
        <end position="1446"/>
    </location>
</feature>
<dbReference type="PANTHER" id="PTHR12346">
    <property type="entry name" value="SIN3B-RELATED"/>
    <property type="match status" value="1"/>
</dbReference>
<feature type="domain" description="RING-type" evidence="10">
    <location>
        <begin position="1609"/>
        <end position="1651"/>
    </location>
</feature>
<feature type="region of interest" description="Disordered" evidence="9">
    <location>
        <begin position="983"/>
        <end position="1012"/>
    </location>
</feature>
<dbReference type="GO" id="GO:0003714">
    <property type="term" value="F:transcription corepressor activity"/>
    <property type="evidence" value="ECO:0007669"/>
    <property type="project" value="InterPro"/>
</dbReference>
<dbReference type="EMBL" id="VIEB01000553">
    <property type="protein sequence ID" value="TQD86884.1"/>
    <property type="molecule type" value="Genomic_DNA"/>
</dbReference>
<feature type="compositionally biased region" description="Gly residues" evidence="9">
    <location>
        <begin position="30"/>
        <end position="47"/>
    </location>
</feature>
<dbReference type="PANTHER" id="PTHR12346:SF8">
    <property type="entry name" value="PAIRED AMPHIPATHIC HELIX PROTEIN SIN3-LIKE 2"/>
    <property type="match status" value="1"/>
</dbReference>
<dbReference type="CDD" id="cd16618">
    <property type="entry name" value="mRING-HC-C4C4_CNOT4"/>
    <property type="match status" value="1"/>
</dbReference>
<dbReference type="InterPro" id="IPR001841">
    <property type="entry name" value="Znf_RING"/>
</dbReference>
<feature type="compositionally biased region" description="Acidic residues" evidence="9">
    <location>
        <begin position="1055"/>
        <end position="1066"/>
    </location>
</feature>
<dbReference type="Pfam" id="PF14570">
    <property type="entry name" value="zf-RING_4"/>
    <property type="match status" value="1"/>
</dbReference>
<dbReference type="InterPro" id="IPR013083">
    <property type="entry name" value="Znf_RING/FYVE/PHD"/>
</dbReference>
<dbReference type="SMART" id="SM00761">
    <property type="entry name" value="HDAC_interact"/>
    <property type="match status" value="1"/>
</dbReference>
<evidence type="ECO:0000259" key="10">
    <source>
        <dbReference type="PROSITE" id="PS50089"/>
    </source>
</evidence>
<feature type="compositionally biased region" description="Acidic residues" evidence="9">
    <location>
        <begin position="1091"/>
        <end position="1101"/>
    </location>
</feature>
<proteinExistence type="predicted"/>
<evidence type="ECO:0000256" key="1">
    <source>
        <dbReference type="ARBA" id="ARBA00004123"/>
    </source>
</evidence>
<dbReference type="STRING" id="106549.A0A540LKA4"/>
<dbReference type="FunFam" id="1.20.1160.11:FF:000003">
    <property type="entry name" value="Paired amphipathic helix SIN3-like protein"/>
    <property type="match status" value="1"/>
</dbReference>
<feature type="region of interest" description="Disordered" evidence="9">
    <location>
        <begin position="1403"/>
        <end position="1493"/>
    </location>
</feature>
<feature type="region of interest" description="Disordered" evidence="9">
    <location>
        <begin position="1"/>
        <end position="47"/>
    </location>
</feature>
<evidence type="ECO:0000256" key="5">
    <source>
        <dbReference type="ARBA" id="ARBA00023163"/>
    </source>
</evidence>
<evidence type="ECO:0000256" key="6">
    <source>
        <dbReference type="ARBA" id="ARBA00023242"/>
    </source>
</evidence>
<keyword evidence="6 8" id="KW-0539">Nucleus</keyword>
<keyword evidence="2" id="KW-0678">Repressor</keyword>
<dbReference type="Gene3D" id="1.20.1160.11">
    <property type="entry name" value="Paired amphipathic helix"/>
    <property type="match status" value="4"/>
</dbReference>
<evidence type="ECO:0000313" key="11">
    <source>
        <dbReference type="EMBL" id="TQD86884.1"/>
    </source>
</evidence>
<dbReference type="FunFam" id="1.20.1160.11:FF:000001">
    <property type="entry name" value="Paired amphipathic helix protein Sin3"/>
    <property type="match status" value="1"/>
</dbReference>
<dbReference type="PROSITE" id="PS50089">
    <property type="entry name" value="ZF_RING_2"/>
    <property type="match status" value="1"/>
</dbReference>
<feature type="region of interest" description="Disordered" evidence="9">
    <location>
        <begin position="793"/>
        <end position="872"/>
    </location>
</feature>
<dbReference type="InterPro" id="IPR031693">
    <property type="entry name" value="Sin3_C"/>
</dbReference>
<evidence type="ECO:0000256" key="7">
    <source>
        <dbReference type="PROSITE-ProRule" id="PRU00175"/>
    </source>
</evidence>
<dbReference type="Pfam" id="PF02671">
    <property type="entry name" value="PAH"/>
    <property type="match status" value="3"/>
</dbReference>
<feature type="region of interest" description="Disordered" evidence="9">
    <location>
        <begin position="258"/>
        <end position="355"/>
    </location>
</feature>
<keyword evidence="7" id="KW-0479">Metal-binding</keyword>
<feature type="compositionally biased region" description="Basic and acidic residues" evidence="9">
    <location>
        <begin position="283"/>
        <end position="303"/>
    </location>
</feature>
<keyword evidence="5" id="KW-0804">Transcription</keyword>
<protein>
    <recommendedName>
        <fullName evidence="10">RING-type domain-containing protein</fullName>
    </recommendedName>
</protein>
<evidence type="ECO:0000256" key="3">
    <source>
        <dbReference type="ARBA" id="ARBA00022737"/>
    </source>
</evidence>
<accession>A0A540LKA4</accession>
<feature type="compositionally biased region" description="Basic and acidic residues" evidence="9">
    <location>
        <begin position="989"/>
        <end position="1002"/>
    </location>
</feature>
<dbReference type="InterPro" id="IPR039515">
    <property type="entry name" value="NOT4_mRING-HC-C4C4"/>
</dbReference>
<keyword evidence="4" id="KW-0805">Transcription regulation</keyword>
<name>A0A540LKA4_MALBA</name>
<keyword evidence="7" id="KW-0863">Zinc-finger</keyword>
<dbReference type="Pfam" id="PF16879">
    <property type="entry name" value="Sin3a_C"/>
    <property type="match status" value="1"/>
</dbReference>
<keyword evidence="7" id="KW-0862">Zinc</keyword>
<dbReference type="Proteomes" id="UP000315295">
    <property type="component" value="Unassembled WGS sequence"/>
</dbReference>
<feature type="compositionally biased region" description="Basic and acidic residues" evidence="9">
    <location>
        <begin position="480"/>
        <end position="499"/>
    </location>
</feature>
<dbReference type="GO" id="GO:0008270">
    <property type="term" value="F:zinc ion binding"/>
    <property type="evidence" value="ECO:0007669"/>
    <property type="project" value="UniProtKB-KW"/>
</dbReference>
<dbReference type="InterPro" id="IPR013194">
    <property type="entry name" value="HDAC_interact_dom"/>
</dbReference>
<dbReference type="Pfam" id="PF08295">
    <property type="entry name" value="Sin3_corepress"/>
    <property type="match status" value="1"/>
</dbReference>
<dbReference type="PROSITE" id="PS51477">
    <property type="entry name" value="PAH"/>
    <property type="match status" value="3"/>
</dbReference>
<sequence length="1673" mass="187346">MKRVRDDVYVGPQLKRPPCSSRGDSQSQIPGGGGGGGGVGVGGAGPIGGGGGASQKLTTNDALTYLKEVKDMFLDQREKYDTFLEVMKDFKAQRTEKLTTNDALTYLKEVKDMFLDQREKYDTFLEVMKDFKAQRTDTAGVIARVKELFKGHNNLILGFNTFLPKGYEITLDEDETPPKKTVEFEEAISFVNKIKKRFQNDDHVYKSFLDILNMYRKEHKDINEVYSEVAALFDEHPDLLDEFTRFLPDASAAASAHQAQYGRNSFPRFNERSSATPTFRPMQMEKQRRRDRIMTSHADRDLSVDCPEQDDDKGTVKVQKEHRKRSEKENRDRRNRDDDDRELENDNSVYKLQRFPDKRKSTRKVEGFGLTANFAPYDDKDSLKSMYSQGFVFCEKVKERLCSQDDYQAFLKLLNIYSNGIIKRNDLQGLVTDLLGKYSDLMEEFNDFLERCENIDGFLAGVMSRKSMSSDGPVPFSRPVKVEDKDKEPKRETEGAKEKERYREKYWAKSIQELDLSNCERCTPSYRLLPEDYPIPSASQRSELGAQVLNDHWVSVTSGSEDYSFKHMRRNQYEESLFRCEDDRFELDMLLESVSSTAKRAEELLNSINENKISMETSIRIEDHFTALNLRCIERLYGDHGLDVVDILRKNPTLALPVVLTRLKQKQEEWTRCRSDFNKVWADIYAKNHYKSLDHRSFYFKQQDSKNLSSKSLVAEIKELKEKKQIEDDILLAVAAGNRQSIVPHMEFEYLDISLHEDLYKLVQYSCEEVFSTKEQLNKAMRLYTTFLEPMLGVSSRPNDSEDDEDVDKSRNRAKNCTASSIGESDGSPGGDSATVNFKQPKSVCNEEENALAEVESLANGDNSAKEDGSRDADLVCRKDSISEKIQLEKDQKNMDVPKKRYLGTGMDNAWPSSQPSHPIGADNNHGRTSLEVLSGCAATTSRPGASISDNDHLQKGNADAVPLSEGVDNAKPAIIANGVFPESTKVSSRHEESVGPSKIEKEEGELSPIADFGEDNFVVSGDAGVQAMPKANRSVESRPFQSGNGEDISCQEAGENDADADDENSENVSEAGEDVSGSETAGDECSREEQGDDEDAEPDDIDGKAESEGEAEGMADGHLVGGDGTSSQLSERFLLSVKPLAKHVPGSLLEERKDSRVFYGNDNFYVLCRLHQILYERILSAKTSSTGAEMKWRTSKDGSSPDLYARFMSALYNLLDGSVDNAKFEDECRAIIGNQSYILFTLDKLIYKFVKQLQTVASDETDNKLLQLYEYEKSRKTGKLIDAVYHENARVLIHEENIYRLEFSSSPSRLSIQLMDSVSEKPEVFAVSMEPNFASYLHNEFLPVYPGKKEPHGITLQRNKRKYAGQDESSSFCKAMDGVQLVNGLECKIACNSSKVSCPLKNKGHKVNLDGRGGSPTPSRQVEKGQNGSLDNLETNSTGGENDSSSIHDSDLESLTTSPSGSSLDCNDSMKNLSESSGRNCSGTVSKEDADDGCLDDWEAVADALNAEDNKHTPLADFPSKVEITVEPTVLKLSSENPGVELSNPEDRNMVPGSHTARCAWRPDDASRPQSLPNVPKQHSFMVQSDWHCGHGAIAWAWQNIVPQPSSCPICYEDLDVTDSSFIPCSCGFRLCLFCHKRILEADGRCPGCRKQYDHGNGAMSINRGATTFRVA</sequence>
<dbReference type="Gene3D" id="3.30.40.10">
    <property type="entry name" value="Zinc/RING finger domain, C3HC4 (zinc finger)"/>
    <property type="match status" value="1"/>
</dbReference>
<dbReference type="GO" id="GO:0000785">
    <property type="term" value="C:chromatin"/>
    <property type="evidence" value="ECO:0007669"/>
    <property type="project" value="TreeGrafter"/>
</dbReference>
<dbReference type="InterPro" id="IPR036600">
    <property type="entry name" value="PAH_sf"/>
</dbReference>
<evidence type="ECO:0000256" key="8">
    <source>
        <dbReference type="PROSITE-ProRule" id="PRU00810"/>
    </source>
</evidence>
<feature type="compositionally biased region" description="Basic and acidic residues" evidence="9">
    <location>
        <begin position="312"/>
        <end position="338"/>
    </location>
</feature>
<dbReference type="GO" id="GO:0000118">
    <property type="term" value="C:histone deacetylase complex"/>
    <property type="evidence" value="ECO:0007669"/>
    <property type="project" value="TreeGrafter"/>
</dbReference>
<dbReference type="FunFam" id="3.30.40.10:FF:000383">
    <property type="entry name" value="RING/U-box superfamily protein"/>
    <property type="match status" value="1"/>
</dbReference>
<dbReference type="SUPFAM" id="SSF57850">
    <property type="entry name" value="RING/U-box"/>
    <property type="match status" value="1"/>
</dbReference>
<keyword evidence="3" id="KW-0677">Repeat</keyword>
<feature type="compositionally biased region" description="Polar residues" evidence="9">
    <location>
        <begin position="1453"/>
        <end position="1486"/>
    </location>
</feature>
<feature type="region of interest" description="Disordered" evidence="9">
    <location>
        <begin position="466"/>
        <end position="499"/>
    </location>
</feature>
<dbReference type="FunFam" id="1.20.1160.11:FF:000002">
    <property type="entry name" value="Paired amphipathic helix protein SIN3"/>
    <property type="match status" value="1"/>
</dbReference>
<comment type="caution">
    <text evidence="11">The sequence shown here is derived from an EMBL/GenBank/DDBJ whole genome shotgun (WGS) entry which is preliminary data.</text>
</comment>
<dbReference type="SUPFAM" id="SSF47762">
    <property type="entry name" value="PAH2 domain"/>
    <property type="match status" value="4"/>
</dbReference>
<dbReference type="GO" id="GO:0000122">
    <property type="term" value="P:negative regulation of transcription by RNA polymerase II"/>
    <property type="evidence" value="ECO:0007669"/>
    <property type="project" value="TreeGrafter"/>
</dbReference>
<feature type="region of interest" description="Disordered" evidence="9">
    <location>
        <begin position="1029"/>
        <end position="1126"/>
    </location>
</feature>
<reference evidence="11 12" key="1">
    <citation type="journal article" date="2019" name="G3 (Bethesda)">
        <title>Sequencing of a Wild Apple (Malus baccata) Genome Unravels the Differences Between Cultivated and Wild Apple Species Regarding Disease Resistance and Cold Tolerance.</title>
        <authorList>
            <person name="Chen X."/>
        </authorList>
    </citation>
    <scope>NUCLEOTIDE SEQUENCE [LARGE SCALE GENOMIC DNA]</scope>
    <source>
        <strain evidence="12">cv. Shandingzi</strain>
        <tissue evidence="11">Leaves</tissue>
    </source>
</reference>
<organism evidence="11 12">
    <name type="scientific">Malus baccata</name>
    <name type="common">Siberian crab apple</name>
    <name type="synonym">Pyrus baccata</name>
    <dbReference type="NCBI Taxonomy" id="106549"/>
    <lineage>
        <taxon>Eukaryota</taxon>
        <taxon>Viridiplantae</taxon>
        <taxon>Streptophyta</taxon>
        <taxon>Embryophyta</taxon>
        <taxon>Tracheophyta</taxon>
        <taxon>Spermatophyta</taxon>
        <taxon>Magnoliopsida</taxon>
        <taxon>eudicotyledons</taxon>
        <taxon>Gunneridae</taxon>
        <taxon>Pentapetalae</taxon>
        <taxon>rosids</taxon>
        <taxon>fabids</taxon>
        <taxon>Rosales</taxon>
        <taxon>Rosaceae</taxon>
        <taxon>Amygdaloideae</taxon>
        <taxon>Maleae</taxon>
        <taxon>Malus</taxon>
    </lineage>
</organism>
<comment type="subcellular location">
    <subcellularLocation>
        <location evidence="1 8">Nucleus</location>
    </subcellularLocation>
</comment>
<evidence type="ECO:0000256" key="2">
    <source>
        <dbReference type="ARBA" id="ARBA00022491"/>
    </source>
</evidence>
<keyword evidence="12" id="KW-1185">Reference proteome</keyword>
<gene>
    <name evidence="11" type="ORF">C1H46_027501</name>
</gene>
<evidence type="ECO:0000313" key="12">
    <source>
        <dbReference type="Proteomes" id="UP000315295"/>
    </source>
</evidence>